<comment type="function">
    <text evidence="12">Catalyzes the prenylation of para-hydroxybenzoate (PHB) with an all-trans polyprenyl group. Mediates the second step in the final reaction sequence of ubiquinone-8 (UQ-8) biosynthesis, which is the condensation of the polyisoprenoid side chain with PHB, generating the first membrane-bound Q intermediate 3-octaprenyl-4-hydroxybenzoate.</text>
</comment>
<keyword evidence="6 12" id="KW-0808">Transferase</keyword>
<dbReference type="EC" id="2.5.1.39" evidence="12 13"/>
<dbReference type="InterPro" id="IPR044878">
    <property type="entry name" value="UbiA_sf"/>
</dbReference>
<feature type="transmembrane region" description="Helical" evidence="12">
    <location>
        <begin position="205"/>
        <end position="227"/>
    </location>
</feature>
<dbReference type="InterPro" id="IPR000537">
    <property type="entry name" value="UbiA_prenyltransferase"/>
</dbReference>
<feature type="transmembrane region" description="Helical" evidence="12">
    <location>
        <begin position="86"/>
        <end position="105"/>
    </location>
</feature>
<dbReference type="Pfam" id="PF01040">
    <property type="entry name" value="UbiA"/>
    <property type="match status" value="1"/>
</dbReference>
<protein>
    <recommendedName>
        <fullName evidence="12 13">4-hydroxybenzoate octaprenyltransferase</fullName>
        <ecNumber evidence="12 13">2.5.1.39</ecNumber>
    </recommendedName>
    <alternativeName>
        <fullName evidence="12">4-HB polyprenyltransferase</fullName>
    </alternativeName>
</protein>
<evidence type="ECO:0000256" key="2">
    <source>
        <dbReference type="ARBA" id="ARBA00004141"/>
    </source>
</evidence>
<evidence type="ECO:0000256" key="6">
    <source>
        <dbReference type="ARBA" id="ARBA00022679"/>
    </source>
</evidence>
<dbReference type="AlphaFoldDB" id="A0A9Q6LI28"/>
<evidence type="ECO:0000313" key="14">
    <source>
        <dbReference type="EMBL" id="QGO05102.1"/>
    </source>
</evidence>
<accession>A0A9Q6LI28</accession>
<dbReference type="GeneID" id="66741858"/>
<dbReference type="PROSITE" id="PS00943">
    <property type="entry name" value="UBIA"/>
    <property type="match status" value="1"/>
</dbReference>
<dbReference type="Gene3D" id="1.20.120.1780">
    <property type="entry name" value="UbiA prenyltransferase"/>
    <property type="match status" value="1"/>
</dbReference>
<organism evidence="14 15">
    <name type="scientific">Piscirickettsia salmonis</name>
    <dbReference type="NCBI Taxonomy" id="1238"/>
    <lineage>
        <taxon>Bacteria</taxon>
        <taxon>Pseudomonadati</taxon>
        <taxon>Pseudomonadota</taxon>
        <taxon>Gammaproteobacteria</taxon>
        <taxon>Thiotrichales</taxon>
        <taxon>Piscirickettsiaceae</taxon>
        <taxon>Piscirickettsia</taxon>
    </lineage>
</organism>
<proteinExistence type="inferred from homology"/>
<dbReference type="FunFam" id="1.20.120.1780:FF:000001">
    <property type="entry name" value="4-hydroxybenzoate octaprenyltransferase"/>
    <property type="match status" value="1"/>
</dbReference>
<reference evidence="14 15" key="1">
    <citation type="submission" date="2019-04" db="EMBL/GenBank/DDBJ databases">
        <title>Complete genome sequencing of Piscirickettsia salmonis strain Psal-009.</title>
        <authorList>
            <person name="Schober I."/>
            <person name="Bunk B."/>
            <person name="Sproer C."/>
            <person name="Carril G.P."/>
            <person name="Riedel T."/>
            <person name="Flores-Herrera P.A."/>
            <person name="Nourdin-Galindo G."/>
            <person name="Marshall S.H."/>
            <person name="Overmann J."/>
        </authorList>
    </citation>
    <scope>NUCLEOTIDE SEQUENCE [LARGE SCALE GENOMIC DNA]</scope>
    <source>
        <strain evidence="14 15">Psal-009</strain>
    </source>
</reference>
<dbReference type="PANTHER" id="PTHR11048">
    <property type="entry name" value="PRENYLTRANSFERASES"/>
    <property type="match status" value="1"/>
</dbReference>
<feature type="transmembrane region" description="Helical" evidence="12">
    <location>
        <begin position="233"/>
        <end position="253"/>
    </location>
</feature>
<dbReference type="InterPro" id="IPR006370">
    <property type="entry name" value="HB_polyprenyltransferase-like"/>
</dbReference>
<dbReference type="InterPro" id="IPR039653">
    <property type="entry name" value="Prenyltransferase"/>
</dbReference>
<keyword evidence="5 12" id="KW-0997">Cell inner membrane</keyword>
<dbReference type="FunFam" id="1.10.357.140:FF:000002">
    <property type="entry name" value="4-hydroxybenzoate octaprenyltransferase"/>
    <property type="match status" value="1"/>
</dbReference>
<dbReference type="PANTHER" id="PTHR11048:SF28">
    <property type="entry name" value="4-HYDROXYBENZOATE POLYPRENYLTRANSFERASE, MITOCHONDRIAL"/>
    <property type="match status" value="1"/>
</dbReference>
<evidence type="ECO:0000256" key="10">
    <source>
        <dbReference type="ARBA" id="ARBA00022989"/>
    </source>
</evidence>
<dbReference type="GO" id="GO:0006744">
    <property type="term" value="P:ubiquinone biosynthetic process"/>
    <property type="evidence" value="ECO:0007669"/>
    <property type="project" value="UniProtKB-UniRule"/>
</dbReference>
<comment type="catalytic activity">
    <reaction evidence="12">
        <text>all-trans-octaprenyl diphosphate + 4-hydroxybenzoate = 4-hydroxy-3-(all-trans-octaprenyl)benzoate + diphosphate</text>
        <dbReference type="Rhea" id="RHEA:27782"/>
        <dbReference type="ChEBI" id="CHEBI:1617"/>
        <dbReference type="ChEBI" id="CHEBI:17879"/>
        <dbReference type="ChEBI" id="CHEBI:33019"/>
        <dbReference type="ChEBI" id="CHEBI:57711"/>
        <dbReference type="EC" id="2.5.1.39"/>
    </reaction>
</comment>
<evidence type="ECO:0000256" key="3">
    <source>
        <dbReference type="ARBA" id="ARBA00005985"/>
    </source>
</evidence>
<sequence>MKAQIYPYLQLMRLHKPIGVVLCLWPSLWALWLATSGQPSFAYVVIFVLGAIVVRAAGCVINDYADRNFDAHVARTAYRPLAQGLISTKRALALFAILTLIAFLLVLQLNILTVLLSVVCIVMAVIYPFSKRFTHFAQFVLSLPFNWGVILAYSAVKNSVPVEAWLLFAACCAWTLAYDTMYAMVDREDDIKIGLKSTAVFFAQYDRLAIFIFQLLFILGLVGLGGLLKLGPWYFAGCVSAVLFSLYQQTLIFKQQAQPCFLAFMNNNWLGAVFFFFIVLNYCL</sequence>
<keyword evidence="11 12" id="KW-0472">Membrane</keyword>
<evidence type="ECO:0000256" key="9">
    <source>
        <dbReference type="ARBA" id="ARBA00022842"/>
    </source>
</evidence>
<dbReference type="EMBL" id="CP038908">
    <property type="protein sequence ID" value="QGO05102.1"/>
    <property type="molecule type" value="Genomic_DNA"/>
</dbReference>
<comment type="subcellular location">
    <subcellularLocation>
        <location evidence="12">Cell inner membrane</location>
        <topology evidence="12">Multi-pass membrane protein</topology>
    </subcellularLocation>
    <subcellularLocation>
        <location evidence="2">Membrane</location>
        <topology evidence="2">Multi-pass membrane protein</topology>
    </subcellularLocation>
</comment>
<name>A0A9Q6LI28_PISSA</name>
<dbReference type="Proteomes" id="UP000422232">
    <property type="component" value="Chromosome"/>
</dbReference>
<feature type="transmembrane region" description="Helical" evidence="12">
    <location>
        <begin position="162"/>
        <end position="185"/>
    </location>
</feature>
<evidence type="ECO:0000256" key="13">
    <source>
        <dbReference type="NCBIfam" id="TIGR01474"/>
    </source>
</evidence>
<dbReference type="NCBIfam" id="TIGR01474">
    <property type="entry name" value="ubiA_proteo"/>
    <property type="match status" value="1"/>
</dbReference>
<feature type="transmembrane region" description="Helical" evidence="12">
    <location>
        <begin position="260"/>
        <end position="282"/>
    </location>
</feature>
<keyword evidence="9 12" id="KW-0460">Magnesium</keyword>
<dbReference type="Gene3D" id="1.10.357.140">
    <property type="entry name" value="UbiA prenyltransferase"/>
    <property type="match status" value="1"/>
</dbReference>
<keyword evidence="15" id="KW-1185">Reference proteome</keyword>
<keyword evidence="10 12" id="KW-1133">Transmembrane helix</keyword>
<evidence type="ECO:0000256" key="1">
    <source>
        <dbReference type="ARBA" id="ARBA00001946"/>
    </source>
</evidence>
<gene>
    <name evidence="12 14" type="primary">ubiA</name>
    <name evidence="14" type="ORF">Psal009_00982</name>
</gene>
<keyword evidence="7 12" id="KW-0831">Ubiquinone biosynthesis</keyword>
<evidence type="ECO:0000256" key="12">
    <source>
        <dbReference type="HAMAP-Rule" id="MF_01635"/>
    </source>
</evidence>
<comment type="cofactor">
    <cofactor evidence="1 12">
        <name>Mg(2+)</name>
        <dbReference type="ChEBI" id="CHEBI:18420"/>
    </cofactor>
</comment>
<dbReference type="CDD" id="cd13959">
    <property type="entry name" value="PT_UbiA_COQ2"/>
    <property type="match status" value="1"/>
</dbReference>
<evidence type="ECO:0000313" key="15">
    <source>
        <dbReference type="Proteomes" id="UP000422232"/>
    </source>
</evidence>
<keyword evidence="8 12" id="KW-0812">Transmembrane</keyword>
<dbReference type="InterPro" id="IPR030470">
    <property type="entry name" value="UbiA_prenylTrfase_CS"/>
</dbReference>
<evidence type="ECO:0000256" key="8">
    <source>
        <dbReference type="ARBA" id="ARBA00022692"/>
    </source>
</evidence>
<feature type="transmembrane region" description="Helical" evidence="12">
    <location>
        <begin position="41"/>
        <end position="65"/>
    </location>
</feature>
<comment type="pathway">
    <text evidence="12">Cofactor biosynthesis; ubiquinone biosynthesis.</text>
</comment>
<evidence type="ECO:0000256" key="5">
    <source>
        <dbReference type="ARBA" id="ARBA00022519"/>
    </source>
</evidence>
<dbReference type="HAMAP" id="MF_01635">
    <property type="entry name" value="UbiA"/>
    <property type="match status" value="1"/>
</dbReference>
<keyword evidence="4 12" id="KW-1003">Cell membrane</keyword>
<evidence type="ECO:0000256" key="7">
    <source>
        <dbReference type="ARBA" id="ARBA00022688"/>
    </source>
</evidence>
<evidence type="ECO:0000256" key="4">
    <source>
        <dbReference type="ARBA" id="ARBA00022475"/>
    </source>
</evidence>
<evidence type="ECO:0000256" key="11">
    <source>
        <dbReference type="ARBA" id="ARBA00023136"/>
    </source>
</evidence>
<comment type="similarity">
    <text evidence="3 12">Belongs to the UbiA prenyltransferase family.</text>
</comment>
<dbReference type="RefSeq" id="WP_016209918.1">
    <property type="nucleotide sequence ID" value="NZ_CP012413.1"/>
</dbReference>
<feature type="transmembrane region" description="Helical" evidence="12">
    <location>
        <begin position="18"/>
        <end position="35"/>
    </location>
</feature>
<dbReference type="GO" id="GO:0008412">
    <property type="term" value="F:4-hydroxybenzoate polyprenyltransferase activity"/>
    <property type="evidence" value="ECO:0007669"/>
    <property type="project" value="UniProtKB-UniRule"/>
</dbReference>
<dbReference type="GO" id="GO:0005886">
    <property type="term" value="C:plasma membrane"/>
    <property type="evidence" value="ECO:0007669"/>
    <property type="project" value="UniProtKB-SubCell"/>
</dbReference>
<feature type="transmembrane region" description="Helical" evidence="12">
    <location>
        <begin position="136"/>
        <end position="156"/>
    </location>
</feature>